<gene>
    <name evidence="3" type="ORF">CYMTET_45127</name>
</gene>
<reference evidence="3 4" key="1">
    <citation type="journal article" date="2015" name="Genome Biol. Evol.">
        <title>Comparative Genomics of a Bacterivorous Green Alga Reveals Evolutionary Causalities and Consequences of Phago-Mixotrophic Mode of Nutrition.</title>
        <authorList>
            <person name="Burns J.A."/>
            <person name="Paasch A."/>
            <person name="Narechania A."/>
            <person name="Kim E."/>
        </authorList>
    </citation>
    <scope>NUCLEOTIDE SEQUENCE [LARGE SCALE GENOMIC DNA]</scope>
    <source>
        <strain evidence="3 4">PLY_AMNH</strain>
    </source>
</reference>
<feature type="signal peptide" evidence="2">
    <location>
        <begin position="1"/>
        <end position="19"/>
    </location>
</feature>
<evidence type="ECO:0000313" key="4">
    <source>
        <dbReference type="Proteomes" id="UP001190700"/>
    </source>
</evidence>
<keyword evidence="4" id="KW-1185">Reference proteome</keyword>
<accession>A0AAE0BYU8</accession>
<evidence type="ECO:0000256" key="2">
    <source>
        <dbReference type="SAM" id="SignalP"/>
    </source>
</evidence>
<dbReference type="Proteomes" id="UP001190700">
    <property type="component" value="Unassembled WGS sequence"/>
</dbReference>
<feature type="compositionally biased region" description="Basic and acidic residues" evidence="1">
    <location>
        <begin position="269"/>
        <end position="282"/>
    </location>
</feature>
<comment type="caution">
    <text evidence="3">The sequence shown here is derived from an EMBL/GenBank/DDBJ whole genome shotgun (WGS) entry which is preliminary data.</text>
</comment>
<name>A0AAE0BYU8_9CHLO</name>
<keyword evidence="2" id="KW-0732">Signal</keyword>
<proteinExistence type="predicted"/>
<dbReference type="EMBL" id="LGRX02030780">
    <property type="protein sequence ID" value="KAK3245297.1"/>
    <property type="molecule type" value="Genomic_DNA"/>
</dbReference>
<sequence length="348" mass="37061">MRGLCLALYVLYLLCVSQAIEPPYLQTTDNLEEPNGVHFCLDLRGWNPVSFTNMQAHSCKPSGSAGGGTDEMFEFMDGVIEGRADAEGHCVEARDAAIESRIDAPVCDRTNSLQGFCYDTDGTLKLSSSAQFCLVVSPQLRQAGSWWGRNLYMDLCENVESQYKTWTQVKTDTLSMNAGTGCGTSGCLRLLRGRHLHHPDCRVYNAQAASAGPRVVRREGGAGEGVEEVDRCKAAATCACAKGLMQPGKPRGRRQGGTGGAADTCPGQRAREEGEVVEDRGRGRGCSGSGCTARAGWQARQGWVATEGGGVLGSEDGLPRKQADARVGVKWVGEAAGDVREAVLYGSG</sequence>
<protein>
    <submittedName>
        <fullName evidence="3">Uncharacterized protein</fullName>
    </submittedName>
</protein>
<dbReference type="Gene3D" id="2.80.10.50">
    <property type="match status" value="1"/>
</dbReference>
<dbReference type="PROSITE" id="PS50231">
    <property type="entry name" value="RICIN_B_LECTIN"/>
    <property type="match status" value="1"/>
</dbReference>
<feature type="region of interest" description="Disordered" evidence="1">
    <location>
        <begin position="248"/>
        <end position="290"/>
    </location>
</feature>
<dbReference type="AlphaFoldDB" id="A0AAE0BYU8"/>
<evidence type="ECO:0000313" key="3">
    <source>
        <dbReference type="EMBL" id="KAK3245297.1"/>
    </source>
</evidence>
<organism evidence="3 4">
    <name type="scientific">Cymbomonas tetramitiformis</name>
    <dbReference type="NCBI Taxonomy" id="36881"/>
    <lineage>
        <taxon>Eukaryota</taxon>
        <taxon>Viridiplantae</taxon>
        <taxon>Chlorophyta</taxon>
        <taxon>Pyramimonadophyceae</taxon>
        <taxon>Pyramimonadales</taxon>
        <taxon>Pyramimonadaceae</taxon>
        <taxon>Cymbomonas</taxon>
    </lineage>
</organism>
<feature type="chain" id="PRO_5042105844" evidence="2">
    <location>
        <begin position="20"/>
        <end position="348"/>
    </location>
</feature>
<evidence type="ECO:0000256" key="1">
    <source>
        <dbReference type="SAM" id="MobiDB-lite"/>
    </source>
</evidence>